<feature type="compositionally biased region" description="Basic and acidic residues" evidence="1">
    <location>
        <begin position="44"/>
        <end position="54"/>
    </location>
</feature>
<protein>
    <recommendedName>
        <fullName evidence="2">Nuclease associated modular domain-containing protein</fullName>
    </recommendedName>
</protein>
<evidence type="ECO:0000313" key="3">
    <source>
        <dbReference type="EMBL" id="KKK93059.1"/>
    </source>
</evidence>
<name>A0A0F9BRE1_9ZZZZ</name>
<dbReference type="AlphaFoldDB" id="A0A0F9BRE1"/>
<accession>A0A0F9BRE1</accession>
<evidence type="ECO:0000259" key="2">
    <source>
        <dbReference type="SMART" id="SM00496"/>
    </source>
</evidence>
<dbReference type="GO" id="GO:0003677">
    <property type="term" value="F:DNA binding"/>
    <property type="evidence" value="ECO:0007669"/>
    <property type="project" value="InterPro"/>
</dbReference>
<feature type="domain" description="Nuclease associated modular" evidence="2">
    <location>
        <begin position="58"/>
        <end position="74"/>
    </location>
</feature>
<sequence length="234" mass="27160">MFTRNCPKCEKVLSYSSKQSLRAAASVCRPCAHTGKNNAFYGKTHSEESRRKLSDSQTGKSLPEETKQKMRGRIPWNKGKTGVQTPWNKGKTGVYSEATKRKLSEANKGQIPWNTGKRRAPFSEEHKRRMRLSRIACIERNHGQLFPNYNPKACILIEEYGKEHGHNFQHAENGGEFYIKELGFWVDGYDAEQNVVIEVDEFRHFKNGKLKKKDIQRQKEITEHLRCEFIRIKT</sequence>
<dbReference type="SMART" id="SM00496">
    <property type="entry name" value="IENR2"/>
    <property type="match status" value="4"/>
</dbReference>
<organism evidence="3">
    <name type="scientific">marine sediment metagenome</name>
    <dbReference type="NCBI Taxonomy" id="412755"/>
    <lineage>
        <taxon>unclassified sequences</taxon>
        <taxon>metagenomes</taxon>
        <taxon>ecological metagenomes</taxon>
    </lineage>
</organism>
<proteinExistence type="predicted"/>
<dbReference type="EMBL" id="LAZR01047936">
    <property type="protein sequence ID" value="KKK93059.1"/>
    <property type="molecule type" value="Genomic_DNA"/>
</dbReference>
<dbReference type="SUPFAM" id="SSF64496">
    <property type="entry name" value="DNA-binding domain of intron-encoded endonucleases"/>
    <property type="match status" value="1"/>
</dbReference>
<feature type="domain" description="Nuclease associated modular" evidence="2">
    <location>
        <begin position="91"/>
        <end position="107"/>
    </location>
</feature>
<evidence type="ECO:0000256" key="1">
    <source>
        <dbReference type="SAM" id="MobiDB-lite"/>
    </source>
</evidence>
<gene>
    <name evidence="3" type="ORF">LCGC14_2696650</name>
</gene>
<feature type="region of interest" description="Disordered" evidence="1">
    <location>
        <begin position="38"/>
        <end position="95"/>
    </location>
</feature>
<dbReference type="Pfam" id="PF07460">
    <property type="entry name" value="NUMOD3"/>
    <property type="match status" value="2"/>
</dbReference>
<feature type="domain" description="Nuclease associated modular" evidence="2">
    <location>
        <begin position="118"/>
        <end position="134"/>
    </location>
</feature>
<dbReference type="InterPro" id="IPR003611">
    <property type="entry name" value="NUMOD3"/>
</dbReference>
<feature type="domain" description="Nuclease associated modular" evidence="2">
    <location>
        <begin position="41"/>
        <end position="57"/>
    </location>
</feature>
<comment type="caution">
    <text evidence="3">The sequence shown here is derived from an EMBL/GenBank/DDBJ whole genome shotgun (WGS) entry which is preliminary data.</text>
</comment>
<reference evidence="3" key="1">
    <citation type="journal article" date="2015" name="Nature">
        <title>Complex archaea that bridge the gap between prokaryotes and eukaryotes.</title>
        <authorList>
            <person name="Spang A."/>
            <person name="Saw J.H."/>
            <person name="Jorgensen S.L."/>
            <person name="Zaremba-Niedzwiedzka K."/>
            <person name="Martijn J."/>
            <person name="Lind A.E."/>
            <person name="van Eijk R."/>
            <person name="Schleper C."/>
            <person name="Guy L."/>
            <person name="Ettema T.J."/>
        </authorList>
    </citation>
    <scope>NUCLEOTIDE SEQUENCE</scope>
</reference>